<feature type="transmembrane region" description="Helical" evidence="2">
    <location>
        <begin position="6"/>
        <end position="33"/>
    </location>
</feature>
<dbReference type="PANTHER" id="PTHR43854:SF1">
    <property type="entry name" value="INDOLEPYRUVATE OXIDOREDUCTASE SUBUNIT IORB"/>
    <property type="match status" value="1"/>
</dbReference>
<protein>
    <recommendedName>
        <fullName evidence="3">Pyruvate/ketoisovalerate oxidoreductase catalytic domain-containing protein</fullName>
    </recommendedName>
</protein>
<keyword evidence="1" id="KW-0560">Oxidoreductase</keyword>
<dbReference type="EMBL" id="VSSQ01000048">
    <property type="protein sequence ID" value="MPL69713.1"/>
    <property type="molecule type" value="Genomic_DNA"/>
</dbReference>
<dbReference type="AlphaFoldDB" id="A0A644TRY3"/>
<gene>
    <name evidence="4" type="ORF">SDC9_15461</name>
</gene>
<keyword evidence="2" id="KW-0812">Transmembrane</keyword>
<proteinExistence type="predicted"/>
<sequence length="197" mass="21425">MKKDIILAGVGGQGILSIAATIGTAALSTGLFLKQAEVHGMSQRGGDVQSNLRISDREIASDLIPQGKADMIISVEPMESLRYLPMLSPEGWLVTNTKPYINIRNYPEMDKLMAEIEAQPRHIALDADEIARQMGSPKSANMVILGAASPFLDIEYASLQDAIRSLFRKKGEDVIQVNLDALEAGRGFTTDKLNNRA</sequence>
<dbReference type="SUPFAM" id="SSF53323">
    <property type="entry name" value="Pyruvate-ferredoxin oxidoreductase, PFOR, domain III"/>
    <property type="match status" value="1"/>
</dbReference>
<evidence type="ECO:0000313" key="4">
    <source>
        <dbReference type="EMBL" id="MPL69713.1"/>
    </source>
</evidence>
<dbReference type="Gene3D" id="3.40.920.10">
    <property type="entry name" value="Pyruvate-ferredoxin oxidoreductase, PFOR, domain III"/>
    <property type="match status" value="1"/>
</dbReference>
<organism evidence="4">
    <name type="scientific">bioreactor metagenome</name>
    <dbReference type="NCBI Taxonomy" id="1076179"/>
    <lineage>
        <taxon>unclassified sequences</taxon>
        <taxon>metagenomes</taxon>
        <taxon>ecological metagenomes</taxon>
    </lineage>
</organism>
<evidence type="ECO:0000256" key="1">
    <source>
        <dbReference type="ARBA" id="ARBA00023002"/>
    </source>
</evidence>
<reference evidence="4" key="1">
    <citation type="submission" date="2019-08" db="EMBL/GenBank/DDBJ databases">
        <authorList>
            <person name="Kucharzyk K."/>
            <person name="Murdoch R.W."/>
            <person name="Higgins S."/>
            <person name="Loffler F."/>
        </authorList>
    </citation>
    <scope>NUCLEOTIDE SEQUENCE</scope>
</reference>
<keyword evidence="2" id="KW-1133">Transmembrane helix</keyword>
<dbReference type="Pfam" id="PF01558">
    <property type="entry name" value="POR"/>
    <property type="match status" value="1"/>
</dbReference>
<evidence type="ECO:0000256" key="2">
    <source>
        <dbReference type="SAM" id="Phobius"/>
    </source>
</evidence>
<comment type="caution">
    <text evidence="4">The sequence shown here is derived from an EMBL/GenBank/DDBJ whole genome shotgun (WGS) entry which is preliminary data.</text>
</comment>
<dbReference type="InterPro" id="IPR052198">
    <property type="entry name" value="IorB_Oxidoreductase"/>
</dbReference>
<dbReference type="InterPro" id="IPR002869">
    <property type="entry name" value="Pyrv_flavodox_OxRed_cen"/>
</dbReference>
<keyword evidence="2" id="KW-0472">Membrane</keyword>
<dbReference type="PANTHER" id="PTHR43854">
    <property type="entry name" value="INDOLEPYRUVATE OXIDOREDUCTASE SUBUNIT IORB"/>
    <property type="match status" value="1"/>
</dbReference>
<feature type="domain" description="Pyruvate/ketoisovalerate oxidoreductase catalytic" evidence="3">
    <location>
        <begin position="11"/>
        <end position="186"/>
    </location>
</feature>
<dbReference type="GO" id="GO:0016903">
    <property type="term" value="F:oxidoreductase activity, acting on the aldehyde or oxo group of donors"/>
    <property type="evidence" value="ECO:0007669"/>
    <property type="project" value="InterPro"/>
</dbReference>
<accession>A0A644TRY3</accession>
<evidence type="ECO:0000259" key="3">
    <source>
        <dbReference type="Pfam" id="PF01558"/>
    </source>
</evidence>
<dbReference type="InterPro" id="IPR019752">
    <property type="entry name" value="Pyrv/ketoisovalerate_OxRed_cat"/>
</dbReference>
<dbReference type="NCBIfam" id="NF005324">
    <property type="entry name" value="PRK06853.1-4"/>
    <property type="match status" value="1"/>
</dbReference>
<name>A0A644TRY3_9ZZZZ</name>